<gene>
    <name evidence="3" type="ORF">B0T23DRAFT_436111</name>
</gene>
<evidence type="ECO:0000313" key="4">
    <source>
        <dbReference type="Proteomes" id="UP001285908"/>
    </source>
</evidence>
<dbReference type="RefSeq" id="XP_062688100.1">
    <property type="nucleotide sequence ID" value="XM_062840561.1"/>
</dbReference>
<keyword evidence="2" id="KW-0732">Signal</keyword>
<dbReference type="GeneID" id="87878183"/>
<evidence type="ECO:0000313" key="3">
    <source>
        <dbReference type="EMBL" id="KAK3485196.1"/>
    </source>
</evidence>
<reference evidence="3 4" key="1">
    <citation type="journal article" date="2023" name="Mol. Phylogenet. Evol.">
        <title>Genome-scale phylogeny and comparative genomics of the fungal order Sordariales.</title>
        <authorList>
            <person name="Hensen N."/>
            <person name="Bonometti L."/>
            <person name="Westerberg I."/>
            <person name="Brannstrom I.O."/>
            <person name="Guillou S."/>
            <person name="Cros-Aarteil S."/>
            <person name="Calhoun S."/>
            <person name="Haridas S."/>
            <person name="Kuo A."/>
            <person name="Mondo S."/>
            <person name="Pangilinan J."/>
            <person name="Riley R."/>
            <person name="LaButti K."/>
            <person name="Andreopoulos B."/>
            <person name="Lipzen A."/>
            <person name="Chen C."/>
            <person name="Yan M."/>
            <person name="Daum C."/>
            <person name="Ng V."/>
            <person name="Clum A."/>
            <person name="Steindorff A."/>
            <person name="Ohm R.A."/>
            <person name="Martin F."/>
            <person name="Silar P."/>
            <person name="Natvig D.O."/>
            <person name="Lalanne C."/>
            <person name="Gautier V."/>
            <person name="Ament-Velasquez S.L."/>
            <person name="Kruys A."/>
            <person name="Hutchinson M.I."/>
            <person name="Powell A.J."/>
            <person name="Barry K."/>
            <person name="Miller A.N."/>
            <person name="Grigoriev I.V."/>
            <person name="Debuchy R."/>
            <person name="Gladieux P."/>
            <person name="Hiltunen Thoren M."/>
            <person name="Johannesson H."/>
        </authorList>
    </citation>
    <scope>NUCLEOTIDE SEQUENCE [LARGE SCALE GENOMIC DNA]</scope>
    <source>
        <strain evidence="3 4">FGSC 10403</strain>
    </source>
</reference>
<feature type="region of interest" description="Disordered" evidence="1">
    <location>
        <begin position="338"/>
        <end position="362"/>
    </location>
</feature>
<feature type="compositionally biased region" description="Basic and acidic residues" evidence="1">
    <location>
        <begin position="344"/>
        <end position="356"/>
    </location>
</feature>
<evidence type="ECO:0000256" key="1">
    <source>
        <dbReference type="SAM" id="MobiDB-lite"/>
    </source>
</evidence>
<sequence length="362" mass="39614">MAPITISRVLCGLLLFLGTFALLADTTKTGSGQLSKAETRRLAASATATVSVATPASLVVRSTRTTTVSTTAIATTTALARAEPTPSNVVIVIDVPTVAPGESTPVVVFVAPAPTTVTAKPAPSLLHAAPLPDDPFPLFHNDDNKLLKCYPMGWWDKRWKFIESIENFCHAMDRESLSWSYGSGPDGHPNDVPRRIPLTGFRQHSYNWEDQLRLIVNSHYEISLDVKPGCEWEFDAHECGRYLRIPVDMCEMGTENEKKGGVVQARTGYGDLDVHKNEWTGAWESVWKGDEELKKHGEARLGDLEKKGMSRTCLVWRIDLETNHIDGADLLEGFPDGVGIDPGPSHDNDWAKEGKGGKGGRK</sequence>
<evidence type="ECO:0000256" key="2">
    <source>
        <dbReference type="SAM" id="SignalP"/>
    </source>
</evidence>
<comment type="caution">
    <text evidence="3">The sequence shown here is derived from an EMBL/GenBank/DDBJ whole genome shotgun (WGS) entry which is preliminary data.</text>
</comment>
<accession>A0AAJ0HYG2</accession>
<name>A0AAJ0HYG2_9PEZI</name>
<keyword evidence="4" id="KW-1185">Reference proteome</keyword>
<dbReference type="Proteomes" id="UP001285908">
    <property type="component" value="Unassembled WGS sequence"/>
</dbReference>
<organism evidence="3 4">
    <name type="scientific">Neurospora hispaniola</name>
    <dbReference type="NCBI Taxonomy" id="588809"/>
    <lineage>
        <taxon>Eukaryota</taxon>
        <taxon>Fungi</taxon>
        <taxon>Dikarya</taxon>
        <taxon>Ascomycota</taxon>
        <taxon>Pezizomycotina</taxon>
        <taxon>Sordariomycetes</taxon>
        <taxon>Sordariomycetidae</taxon>
        <taxon>Sordariales</taxon>
        <taxon>Sordariaceae</taxon>
        <taxon>Neurospora</taxon>
    </lineage>
</organism>
<protein>
    <submittedName>
        <fullName evidence="3">Uncharacterized protein</fullName>
    </submittedName>
</protein>
<dbReference type="AlphaFoldDB" id="A0AAJ0HYG2"/>
<feature type="chain" id="PRO_5042516087" evidence="2">
    <location>
        <begin position="22"/>
        <end position="362"/>
    </location>
</feature>
<feature type="signal peptide" evidence="2">
    <location>
        <begin position="1"/>
        <end position="21"/>
    </location>
</feature>
<proteinExistence type="predicted"/>
<dbReference type="EMBL" id="JAULSX010000010">
    <property type="protein sequence ID" value="KAK3485196.1"/>
    <property type="molecule type" value="Genomic_DNA"/>
</dbReference>